<evidence type="ECO:0000313" key="2">
    <source>
        <dbReference type="EMBL" id="KAF6755064.1"/>
    </source>
</evidence>
<comment type="caution">
    <text evidence="2">The sequence shown here is derived from an EMBL/GenBank/DDBJ whole genome shotgun (WGS) entry which is preliminary data.</text>
</comment>
<gene>
    <name evidence="2" type="ORF">DFP72DRAFT_1033140</name>
</gene>
<organism evidence="2 3">
    <name type="scientific">Ephemerocybe angulata</name>
    <dbReference type="NCBI Taxonomy" id="980116"/>
    <lineage>
        <taxon>Eukaryota</taxon>
        <taxon>Fungi</taxon>
        <taxon>Dikarya</taxon>
        <taxon>Basidiomycota</taxon>
        <taxon>Agaricomycotina</taxon>
        <taxon>Agaricomycetes</taxon>
        <taxon>Agaricomycetidae</taxon>
        <taxon>Agaricales</taxon>
        <taxon>Agaricineae</taxon>
        <taxon>Psathyrellaceae</taxon>
        <taxon>Ephemerocybe</taxon>
    </lineage>
</organism>
<feature type="compositionally biased region" description="Basic and acidic residues" evidence="1">
    <location>
        <begin position="179"/>
        <end position="199"/>
    </location>
</feature>
<feature type="compositionally biased region" description="Low complexity" evidence="1">
    <location>
        <begin position="135"/>
        <end position="146"/>
    </location>
</feature>
<feature type="region of interest" description="Disordered" evidence="1">
    <location>
        <begin position="837"/>
        <end position="858"/>
    </location>
</feature>
<dbReference type="AlphaFoldDB" id="A0A8H6HXQ4"/>
<evidence type="ECO:0000313" key="3">
    <source>
        <dbReference type="Proteomes" id="UP000521943"/>
    </source>
</evidence>
<accession>A0A8H6HXQ4</accession>
<feature type="region of interest" description="Disordered" evidence="1">
    <location>
        <begin position="62"/>
        <end position="208"/>
    </location>
</feature>
<dbReference type="Proteomes" id="UP000521943">
    <property type="component" value="Unassembled WGS sequence"/>
</dbReference>
<sequence>MLLREPLESPTIYRLQQSPEPTLPHLPLYTVMSTTQQDEEGLVQCPLCPRKLKNLSRHLTSCQKKQSEQLEDEEFRKREQAEPSHRSKKAGSATPTAQPPTASKSKTSERRPAPETSQTPHAVPGQARGSGKLGAAGASRANAGATGRVGGAQAPSGGRAAPSTPVTPTPGARPASAADPERSTREPRAPMGDDIRTEYHPNAGRARRHDAFEEYRRQHRSKPLSPEKKHDPWYPFESRADFEFSELALKCCLNQSQITAFLDIIQRCVEGEDTLHFKDYSDLSRTWNAASHLLTPMERHKVTVELKGEEKEHNFWCRSLWDWAADLIKDPTLAPFFEWDAQKLFKFDSEKEEWVRFVNEPWTGDRFYKVQSTLPTVTLPNGKVVDGKPLGFTLYADKTQMSTFGGQLAHPVYAAVANLPVSLRNGGEGKLGGSRIVGWLPIIQDSDQGECSDKEFADYKRVVWHGCLGKLFESILEKGMKGCWIKCGDGVERWLFPFILILSADYEEQCTMANTRGFQGLCPCPICLVPSDRIVDLTVSFPTRDLVETENLVIQAKKIKAVGKRDQYLKAQSLRPVRSAFATIANSDPFEALSFDRLHSYHNGLGGKHLWGQVLAHIKARYGENSAQMRAMERRAREFPRWNGLTHFTKVLSTKFQDGLKNQDLMKICLFLTFNLFTSNDKIGRQLLKVVRCFINLDTLAGFDNHTEETIKMITDELAIFEVELKAYIALDPENNKNWNFPKMHMQVHLAHDIWLKGATKNTNTKVFESMHRLLKAFYLYMTNFKNFDGRVLELDHWAFTATYIRNLIEASENKGDLFDEDQEDPAPHLPRQEHNLEEEGSQVVDASPAPTQTFSHQIPVAQLKKRRAEAPMEFGHITFGSAQKAVPAMEFCTSRQNDPRFNNFIASLDKYLADNTNGIDRMSSDTKIHEYYYFKTLYESKVSWEAEIDRLRCNPSFSGSSRYDAVMINNGVGSLPSFGRLGALFTVEHPLLPSPIPLAFVEICDRPIPDVLRKKDRNLGLFRIRTRPRSAYTIIQAATIIRGALLVPVFDEKDAGYFVFDVADGDIFLRVREMWNTVELEAED</sequence>
<proteinExistence type="predicted"/>
<name>A0A8H6HXQ4_9AGAR</name>
<dbReference type="EMBL" id="JACGCI010000031">
    <property type="protein sequence ID" value="KAF6755064.1"/>
    <property type="molecule type" value="Genomic_DNA"/>
</dbReference>
<keyword evidence="3" id="KW-1185">Reference proteome</keyword>
<dbReference type="OrthoDB" id="3239511at2759"/>
<feature type="region of interest" description="Disordered" evidence="1">
    <location>
        <begin position="1"/>
        <end position="24"/>
    </location>
</feature>
<reference evidence="2 3" key="1">
    <citation type="submission" date="2020-07" db="EMBL/GenBank/DDBJ databases">
        <title>Comparative genomics of pyrophilous fungi reveals a link between fire events and developmental genes.</title>
        <authorList>
            <consortium name="DOE Joint Genome Institute"/>
            <person name="Steindorff A.S."/>
            <person name="Carver A."/>
            <person name="Calhoun S."/>
            <person name="Stillman K."/>
            <person name="Liu H."/>
            <person name="Lipzen A."/>
            <person name="Pangilinan J."/>
            <person name="Labutti K."/>
            <person name="Bruns T.D."/>
            <person name="Grigoriev I.V."/>
        </authorList>
    </citation>
    <scope>NUCLEOTIDE SEQUENCE [LARGE SCALE GENOMIC DNA]</scope>
    <source>
        <strain evidence="2 3">CBS 144469</strain>
    </source>
</reference>
<feature type="compositionally biased region" description="Basic and acidic residues" evidence="1">
    <location>
        <begin position="74"/>
        <end position="85"/>
    </location>
</feature>
<evidence type="ECO:0000256" key="1">
    <source>
        <dbReference type="SAM" id="MobiDB-lite"/>
    </source>
</evidence>
<feature type="compositionally biased region" description="Polar residues" evidence="1">
    <location>
        <begin position="93"/>
        <end position="105"/>
    </location>
</feature>
<protein>
    <submittedName>
        <fullName evidence="2">Uncharacterized protein</fullName>
    </submittedName>
</protein>
<dbReference type="InterPro" id="IPR041078">
    <property type="entry name" value="Plavaka"/>
</dbReference>
<dbReference type="Pfam" id="PF18759">
    <property type="entry name" value="Plavaka"/>
    <property type="match status" value="1"/>
</dbReference>